<feature type="transmembrane region" description="Helical" evidence="2">
    <location>
        <begin position="44"/>
        <end position="64"/>
    </location>
</feature>
<name>A0ABR3K6Z1_TRISP</name>
<feature type="compositionally biased region" description="Polar residues" evidence="1">
    <location>
        <begin position="1"/>
        <end position="13"/>
    </location>
</feature>
<proteinExistence type="predicted"/>
<evidence type="ECO:0000256" key="2">
    <source>
        <dbReference type="SAM" id="Phobius"/>
    </source>
</evidence>
<feature type="region of interest" description="Disordered" evidence="1">
    <location>
        <begin position="141"/>
        <end position="160"/>
    </location>
</feature>
<accession>A0ABR3K6Z1</accession>
<organism evidence="3 4">
    <name type="scientific">Trichinella spiralis</name>
    <name type="common">Trichina worm</name>
    <dbReference type="NCBI Taxonomy" id="6334"/>
    <lineage>
        <taxon>Eukaryota</taxon>
        <taxon>Metazoa</taxon>
        <taxon>Ecdysozoa</taxon>
        <taxon>Nematoda</taxon>
        <taxon>Enoplea</taxon>
        <taxon>Dorylaimia</taxon>
        <taxon>Trichinellida</taxon>
        <taxon>Trichinellidae</taxon>
        <taxon>Trichinella</taxon>
    </lineage>
</organism>
<evidence type="ECO:0000313" key="3">
    <source>
        <dbReference type="EMBL" id="KAL1231495.1"/>
    </source>
</evidence>
<keyword evidence="4" id="KW-1185">Reference proteome</keyword>
<comment type="caution">
    <text evidence="3">The sequence shown here is derived from an EMBL/GenBank/DDBJ whole genome shotgun (WGS) entry which is preliminary data.</text>
</comment>
<feature type="region of interest" description="Disordered" evidence="1">
    <location>
        <begin position="1"/>
        <end position="20"/>
    </location>
</feature>
<gene>
    <name evidence="3" type="ORF">TSPI_09747</name>
</gene>
<evidence type="ECO:0000256" key="1">
    <source>
        <dbReference type="SAM" id="MobiDB-lite"/>
    </source>
</evidence>
<reference evidence="3 4" key="1">
    <citation type="submission" date="2024-07" db="EMBL/GenBank/DDBJ databases">
        <title>Enhanced genomic and transcriptomic resources for Trichinella pseudospiralis and T. spiralis underpin the discovery of pronounced molecular differences between stages and species.</title>
        <authorList>
            <person name="Pasi K.K."/>
            <person name="La Rosa G."/>
            <person name="Gomez-Morales M.A."/>
            <person name="Tosini F."/>
            <person name="Sumanam S."/>
            <person name="Young N.D."/>
            <person name="Chang B.C."/>
            <person name="Robin G.B."/>
        </authorList>
    </citation>
    <scope>NUCLEOTIDE SEQUENCE [LARGE SCALE GENOMIC DNA]</scope>
    <source>
        <strain evidence="3">ISS534</strain>
    </source>
</reference>
<evidence type="ECO:0000313" key="4">
    <source>
        <dbReference type="Proteomes" id="UP001558632"/>
    </source>
</evidence>
<dbReference type="EMBL" id="JBEUSY010000459">
    <property type="protein sequence ID" value="KAL1231495.1"/>
    <property type="molecule type" value="Genomic_DNA"/>
</dbReference>
<keyword evidence="2" id="KW-1133">Transmembrane helix</keyword>
<keyword evidence="2" id="KW-0812">Transmembrane</keyword>
<sequence length="160" mass="18124">MTTLWTRTDSPLQDQLGVPRKPPQAFSELLFSATPKWRDTLADFVHHLGYVGIVVFTALAVYFVDLKNFPKPPNYLETELSSLNRILHNRCFSNSAGVNDEQQQHYGMTFQEENLLKRLKATSMCLPAALRPLFEAGKGDKISPGYQEPANWTRAAPTKR</sequence>
<dbReference type="Proteomes" id="UP001558632">
    <property type="component" value="Unassembled WGS sequence"/>
</dbReference>
<protein>
    <submittedName>
        <fullName evidence="3">Mitochondrial import inner membrane translocase subunit</fullName>
    </submittedName>
</protein>
<keyword evidence="2" id="KW-0472">Membrane</keyword>